<protein>
    <submittedName>
        <fullName evidence="1">Uncharacterized protein</fullName>
    </submittedName>
</protein>
<organism evidence="1 2">
    <name type="scientific">Alistipes onderdonkii subsp. vulgaris</name>
    <dbReference type="NCBI Taxonomy" id="2585117"/>
    <lineage>
        <taxon>Bacteria</taxon>
        <taxon>Pseudomonadati</taxon>
        <taxon>Bacteroidota</taxon>
        <taxon>Bacteroidia</taxon>
        <taxon>Bacteroidales</taxon>
        <taxon>Rikenellaceae</taxon>
        <taxon>Alistipes</taxon>
    </lineage>
</organism>
<dbReference type="EMBL" id="AP019737">
    <property type="protein sequence ID" value="BBL09218.1"/>
    <property type="molecule type" value="Genomic_DNA"/>
</dbReference>
<gene>
    <name evidence="1" type="ORF">A5CPYCFAH4_14420</name>
</gene>
<sequence length="1042" mass="112821">MKKNLFRKFLALFLTGTLLAGVGCKDYDDDIDKLNDRLDELTTGKIATLESQLGSLQTAVDNLKSADDALGKRIDELKSDADANAKDIEALEKAQDQLQKDIDAIEKDLADNYVTKSYLNTTLSSYATTKYVGDAVAAVTNNLGKFTTEKAIQDAINAAKDAAIAAAGDACKDAFQTSFNAAVASANLVNETKLTQAINDYDTKIKQYLEDAITKEDGFINKAIAEAVSDAVADLQAMISGRLTSVLLIPDLYVNGIETIELKSLSYEAWKVTSSASAETVTQGSTTSTTAASATSVRYNVSPSVVTKEDIKDPSFVFEKAEVRTRAAVSEQLLNVASWDIAGGVLTVDVKKTAGTALTLDAKHIYTAALKVPLADKYLGEGEVGTAVYSDYVALTETAIEPKIAALIDLNSAKSEDGEFECDEAADHYHFSADYEAAQAADPSFTEAYNKPIDLLSMVTGCYIDDDEAKEITKEALKAAGLEFRFVLPTKPYKVGDNDTDQQKFASVANTDGAWTLTSKLPDGTTNNQAAIDKTPIVRVELVDVNNKNAVVDVRYFKVQWLKEKIAPVDLKVLKTFDYTLTCDAFKGSFTWEEMVTKVLGKLGENGLSQAEFIATYAAPEIAATDHTVGTVAQAAADGVELLYNFDATAAESAAAFTWTLTPEQIGNVIADLIAGKEVKKVVNVTIPAQNVYQGKLTFSFVVNIKKPTLPSIYGYDSSFWHSDYTLAYVYPIQYNTPGAYATCAYRYELDRLFADSKPVTNLLPCGKWDIQFAKKQPATGYAPALTGAEPAGETDVTGYTLKKGVMDAVKLNYNGMGDNWYAPATTNPGAVNTAAAADITVQVLNNEAGIGILKQQATLKVWAAINPYNHIELTDFNVYFVEPLKINTELTDAYFVDQIISGSEVDCSKAFTMTDFKDYIVAEVTTGTDEKEKYASDLYAYYAVNAPAWDLANAKTNLKKDASGNYVVDGTITAQTATIKAEDRFGVNCITKDGSKLVFKNINGVKVEKTVKLFIPVTVSHKWGTMTANVTIELHPEEPAN</sequence>
<keyword evidence="2" id="KW-1185">Reference proteome</keyword>
<reference evidence="1 2" key="1">
    <citation type="journal article" date="2020" name="Int. J. Syst. Evol. Microbiol.">
        <title>Alistipes communis sp. nov., Alistipes dispar sp. nov. and Alistipes onderdonkii subsp. vulgaris subsp. nov., isolated from human faeces, and creation of Alistipes onderdonkii subsp. onderdonkii subsp. nov.</title>
        <authorList>
            <person name="Sakamoto M."/>
            <person name="Ikeyama N."/>
            <person name="Ogata Y."/>
            <person name="Suda W."/>
            <person name="Iino T."/>
            <person name="Hattori M."/>
            <person name="Ohkuma M."/>
        </authorList>
    </citation>
    <scope>NUCLEOTIDE SEQUENCE [LARGE SCALE GENOMIC DNA]</scope>
    <source>
        <strain evidence="1 2">5CPYCFAH4</strain>
    </source>
</reference>
<accession>A0ACA8QWL2</accession>
<dbReference type="Proteomes" id="UP000317465">
    <property type="component" value="Chromosome"/>
</dbReference>
<name>A0ACA8QWL2_9BACT</name>
<evidence type="ECO:0000313" key="1">
    <source>
        <dbReference type="EMBL" id="BBL09218.1"/>
    </source>
</evidence>
<proteinExistence type="predicted"/>
<evidence type="ECO:0000313" key="2">
    <source>
        <dbReference type="Proteomes" id="UP000317465"/>
    </source>
</evidence>